<keyword evidence="3" id="KW-1185">Reference proteome</keyword>
<dbReference type="AlphaFoldDB" id="A0A1S3HTV3"/>
<proteinExistence type="predicted"/>
<evidence type="ECO:0000313" key="4">
    <source>
        <dbReference type="RefSeq" id="XP_013389475.1"/>
    </source>
</evidence>
<gene>
    <name evidence="4" type="primary">LOC106158130</name>
</gene>
<dbReference type="Proteomes" id="UP000085678">
    <property type="component" value="Unplaced"/>
</dbReference>
<evidence type="ECO:0000256" key="1">
    <source>
        <dbReference type="SAM" id="MobiDB-lite"/>
    </source>
</evidence>
<dbReference type="InParanoid" id="A0A1S3HTV3"/>
<evidence type="ECO:0000256" key="2">
    <source>
        <dbReference type="SAM" id="Phobius"/>
    </source>
</evidence>
<accession>A0A1S3HTV3</accession>
<sequence length="228" mass="24933">MSDSKTPESPTKEQVDNKEAEDKKDKMAYENDSEKGDNEPEKCEKNENEENEKNAKNGSIKSKKKIKTDGDAEGGNNGEYTEEELAELEAIEKENKNDCYYVLLAIVLGMGLFGVLVYFSVQSFFLEQKIPAAGYNASLSPPNTTMIPNTTITDAKTTTTSTTTTTAPVPALFNSRFGGDRSALTRQASPMRLAPQDDVASASTTTTAAPTTARARQPETRMLRRLTP</sequence>
<dbReference type="GeneID" id="106158130"/>
<feature type="region of interest" description="Disordered" evidence="1">
    <location>
        <begin position="1"/>
        <end position="79"/>
    </location>
</feature>
<dbReference type="KEGG" id="lak:106158130"/>
<feature type="region of interest" description="Disordered" evidence="1">
    <location>
        <begin position="190"/>
        <end position="228"/>
    </location>
</feature>
<feature type="compositionally biased region" description="Basic and acidic residues" evidence="1">
    <location>
        <begin position="10"/>
        <end position="55"/>
    </location>
</feature>
<keyword evidence="2" id="KW-0812">Transmembrane</keyword>
<name>A0A1S3HTV3_LINAN</name>
<organism evidence="3 4">
    <name type="scientific">Lingula anatina</name>
    <name type="common">Brachiopod</name>
    <name type="synonym">Lingula unguis</name>
    <dbReference type="NCBI Taxonomy" id="7574"/>
    <lineage>
        <taxon>Eukaryota</taxon>
        <taxon>Metazoa</taxon>
        <taxon>Spiralia</taxon>
        <taxon>Lophotrochozoa</taxon>
        <taxon>Brachiopoda</taxon>
        <taxon>Linguliformea</taxon>
        <taxon>Lingulata</taxon>
        <taxon>Lingulida</taxon>
        <taxon>Linguloidea</taxon>
        <taxon>Lingulidae</taxon>
        <taxon>Lingula</taxon>
    </lineage>
</organism>
<keyword evidence="2" id="KW-0472">Membrane</keyword>
<feature type="transmembrane region" description="Helical" evidence="2">
    <location>
        <begin position="100"/>
        <end position="121"/>
    </location>
</feature>
<protein>
    <submittedName>
        <fullName evidence="4">Uncharacterized protein LOC106158130</fullName>
    </submittedName>
</protein>
<keyword evidence="2" id="KW-1133">Transmembrane helix</keyword>
<feature type="compositionally biased region" description="Low complexity" evidence="1">
    <location>
        <begin position="200"/>
        <end position="215"/>
    </location>
</feature>
<reference evidence="4" key="1">
    <citation type="submission" date="2025-08" db="UniProtKB">
        <authorList>
            <consortium name="RefSeq"/>
        </authorList>
    </citation>
    <scope>IDENTIFICATION</scope>
    <source>
        <tissue evidence="4">Gonads</tissue>
    </source>
</reference>
<evidence type="ECO:0000313" key="3">
    <source>
        <dbReference type="Proteomes" id="UP000085678"/>
    </source>
</evidence>
<dbReference type="RefSeq" id="XP_013389475.1">
    <property type="nucleotide sequence ID" value="XM_013534021.1"/>
</dbReference>